<comment type="function">
    <text evidence="8">Hydrolyzes ribosome-free peptidyl-tRNAs (with 1 or more amino acids incorporated), which drop off the ribosome during protein synthesis, or as a result of ribosome stalling.</text>
</comment>
<keyword evidence="8" id="KW-0963">Cytoplasm</keyword>
<dbReference type="InterPro" id="IPR001328">
    <property type="entry name" value="Pept_tRNA_hydro"/>
</dbReference>
<dbReference type="GO" id="GO:0006515">
    <property type="term" value="P:protein quality control for misfolded or incompletely synthesized proteins"/>
    <property type="evidence" value="ECO:0007669"/>
    <property type="project" value="UniProtKB-UniRule"/>
</dbReference>
<feature type="site" description="Stabilizes the basic form of H active site to accept a proton" evidence="8">
    <location>
        <position position="91"/>
    </location>
</feature>
<keyword evidence="4 8" id="KW-0694">RNA-binding</keyword>
<gene>
    <name evidence="8" type="primary">pth</name>
    <name evidence="11" type="ORF">A8F95_20895</name>
</gene>
<comment type="subcellular location">
    <subcellularLocation>
        <location evidence="8">Cytoplasm</location>
    </subcellularLocation>
</comment>
<name>A0A1B9B6B1_9BACI</name>
<dbReference type="GO" id="GO:0005737">
    <property type="term" value="C:cytoplasm"/>
    <property type="evidence" value="ECO:0007669"/>
    <property type="project" value="UniProtKB-SubCell"/>
</dbReference>
<dbReference type="Proteomes" id="UP000092578">
    <property type="component" value="Unassembled WGS sequence"/>
</dbReference>
<reference evidence="12" key="1">
    <citation type="submission" date="2016-05" db="EMBL/GenBank/DDBJ databases">
        <authorList>
            <person name="Liu B."/>
            <person name="Wang J."/>
            <person name="Zhu Y."/>
            <person name="Liu G."/>
            <person name="Chen Q."/>
            <person name="Chen Z."/>
            <person name="Lan J."/>
            <person name="Che J."/>
            <person name="Ge C."/>
            <person name="Shi H."/>
            <person name="Pan Z."/>
            <person name="Liu X."/>
        </authorList>
    </citation>
    <scope>NUCLEOTIDE SEQUENCE [LARGE SCALE GENOMIC DNA]</scope>
    <source>
        <strain evidence="12">FJAT-27215</strain>
    </source>
</reference>
<organism evidence="11 12">
    <name type="scientific">Pseudobacillus wudalianchiensis</name>
    <dbReference type="NCBI Taxonomy" id="1743143"/>
    <lineage>
        <taxon>Bacteria</taxon>
        <taxon>Bacillati</taxon>
        <taxon>Bacillota</taxon>
        <taxon>Bacilli</taxon>
        <taxon>Bacillales</taxon>
        <taxon>Bacillaceae</taxon>
        <taxon>Pseudobacillus</taxon>
    </lineage>
</organism>
<evidence type="ECO:0000256" key="8">
    <source>
        <dbReference type="HAMAP-Rule" id="MF_00083"/>
    </source>
</evidence>
<keyword evidence="3 8" id="KW-0378">Hydrolase</keyword>
<sequence length="188" mass="21034">MKLVVGLGNPGAKYAGTRHNIGFDVIEELAERFNSPLTEAKHKGIYSIVRKGTEKAILLKPLTYMNLSGESIGEVMRYYDVAAEEVVVIYDDLDLPVGRIRLRQKGSAGGHNGIKSTIAHLGTQNFNRIRIGIDRPTPPMKVVDYVLGRFTEEEQEKMKQAVSKSADAVEAWLEKPFLEVMNEYNIQI</sequence>
<dbReference type="InterPro" id="IPR018171">
    <property type="entry name" value="Pept_tRNA_hydro_CS"/>
</dbReference>
<evidence type="ECO:0000256" key="1">
    <source>
        <dbReference type="ARBA" id="ARBA00013260"/>
    </source>
</evidence>
<dbReference type="AlphaFoldDB" id="A0A1B9B6B1"/>
<keyword evidence="12" id="KW-1185">Reference proteome</keyword>
<evidence type="ECO:0000256" key="3">
    <source>
        <dbReference type="ARBA" id="ARBA00022801"/>
    </source>
</evidence>
<accession>A0A1B9B6B1</accession>
<evidence type="ECO:0000256" key="7">
    <source>
        <dbReference type="ARBA" id="ARBA00050038"/>
    </source>
</evidence>
<feature type="binding site" evidence="8">
    <location>
        <position position="66"/>
    </location>
    <ligand>
        <name>tRNA</name>
        <dbReference type="ChEBI" id="CHEBI:17843"/>
    </ligand>
</feature>
<evidence type="ECO:0000313" key="12">
    <source>
        <dbReference type="Proteomes" id="UP000092578"/>
    </source>
</evidence>
<dbReference type="Pfam" id="PF01195">
    <property type="entry name" value="Pept_tRNA_hydro"/>
    <property type="match status" value="1"/>
</dbReference>
<evidence type="ECO:0000256" key="9">
    <source>
        <dbReference type="RuleBase" id="RU000673"/>
    </source>
</evidence>
<feature type="binding site" evidence="8">
    <location>
        <position position="14"/>
    </location>
    <ligand>
        <name>tRNA</name>
        <dbReference type="ChEBI" id="CHEBI:17843"/>
    </ligand>
</feature>
<feature type="site" description="Discriminates between blocked and unblocked aminoacyl-tRNA" evidence="8">
    <location>
        <position position="9"/>
    </location>
</feature>
<dbReference type="PANTHER" id="PTHR17224">
    <property type="entry name" value="PEPTIDYL-TRNA HYDROLASE"/>
    <property type="match status" value="1"/>
</dbReference>
<comment type="caution">
    <text evidence="11">The sequence shown here is derived from an EMBL/GenBank/DDBJ whole genome shotgun (WGS) entry which is preliminary data.</text>
</comment>
<feature type="active site" description="Proton acceptor" evidence="8">
    <location>
        <position position="19"/>
    </location>
</feature>
<feature type="binding site" evidence="8">
    <location>
        <position position="112"/>
    </location>
    <ligand>
        <name>tRNA</name>
        <dbReference type="ChEBI" id="CHEBI:17843"/>
    </ligand>
</feature>
<comment type="subunit">
    <text evidence="8">Monomer.</text>
</comment>
<comment type="function">
    <text evidence="8">Catalyzes the release of premature peptidyl moieties from peptidyl-tRNA molecules trapped in stalled 50S ribosomal subunits, and thus maintains levels of free tRNAs and 50S ribosomes.</text>
</comment>
<dbReference type="GO" id="GO:0072344">
    <property type="term" value="P:rescue of stalled ribosome"/>
    <property type="evidence" value="ECO:0007669"/>
    <property type="project" value="UniProtKB-UniRule"/>
</dbReference>
<evidence type="ECO:0000256" key="4">
    <source>
        <dbReference type="ARBA" id="ARBA00022884"/>
    </source>
</evidence>
<dbReference type="RefSeq" id="WP_049666038.1">
    <property type="nucleotide sequence ID" value="NZ_MAYT01000008.1"/>
</dbReference>
<dbReference type="GO" id="GO:0000049">
    <property type="term" value="F:tRNA binding"/>
    <property type="evidence" value="ECO:0007669"/>
    <property type="project" value="UniProtKB-UniRule"/>
</dbReference>
<dbReference type="PROSITE" id="PS01195">
    <property type="entry name" value="PEPT_TRNA_HYDROL_1"/>
    <property type="match status" value="1"/>
</dbReference>
<dbReference type="SUPFAM" id="SSF53178">
    <property type="entry name" value="Peptidyl-tRNA hydrolase-like"/>
    <property type="match status" value="1"/>
</dbReference>
<dbReference type="PANTHER" id="PTHR17224:SF1">
    <property type="entry name" value="PEPTIDYL-TRNA HYDROLASE"/>
    <property type="match status" value="1"/>
</dbReference>
<evidence type="ECO:0000256" key="5">
    <source>
        <dbReference type="ARBA" id="ARBA00038063"/>
    </source>
</evidence>
<comment type="catalytic activity">
    <reaction evidence="6 8 9">
        <text>an N-acyl-L-alpha-aminoacyl-tRNA + H2O = an N-acyl-L-amino acid + a tRNA + H(+)</text>
        <dbReference type="Rhea" id="RHEA:54448"/>
        <dbReference type="Rhea" id="RHEA-COMP:10123"/>
        <dbReference type="Rhea" id="RHEA-COMP:13883"/>
        <dbReference type="ChEBI" id="CHEBI:15377"/>
        <dbReference type="ChEBI" id="CHEBI:15378"/>
        <dbReference type="ChEBI" id="CHEBI:59874"/>
        <dbReference type="ChEBI" id="CHEBI:78442"/>
        <dbReference type="ChEBI" id="CHEBI:138191"/>
        <dbReference type="EC" id="3.1.1.29"/>
    </reaction>
</comment>
<dbReference type="HAMAP" id="MF_00083">
    <property type="entry name" value="Pept_tRNA_hydro_bact"/>
    <property type="match status" value="1"/>
</dbReference>
<feature type="binding site" evidence="8">
    <location>
        <position position="64"/>
    </location>
    <ligand>
        <name>tRNA</name>
        <dbReference type="ChEBI" id="CHEBI:17843"/>
    </ligand>
</feature>
<comment type="similarity">
    <text evidence="5 8 10">Belongs to the PTH family.</text>
</comment>
<dbReference type="PROSITE" id="PS01196">
    <property type="entry name" value="PEPT_TRNA_HYDROL_2"/>
    <property type="match status" value="1"/>
</dbReference>
<dbReference type="EC" id="3.1.1.29" evidence="1 8"/>
<proteinExistence type="inferred from homology"/>
<protein>
    <recommendedName>
        <fullName evidence="7 8">Peptidyl-tRNA hydrolase</fullName>
        <shortName evidence="8">Pth</shortName>
        <ecNumber evidence="1 8">3.1.1.29</ecNumber>
    </recommendedName>
</protein>
<keyword evidence="2 8" id="KW-0820">tRNA-binding</keyword>
<dbReference type="Gene3D" id="3.40.50.1470">
    <property type="entry name" value="Peptidyl-tRNA hydrolase"/>
    <property type="match status" value="1"/>
</dbReference>
<dbReference type="CDD" id="cd00462">
    <property type="entry name" value="PTH"/>
    <property type="match status" value="1"/>
</dbReference>
<dbReference type="InterPro" id="IPR036416">
    <property type="entry name" value="Pept_tRNA_hydro_sf"/>
</dbReference>
<dbReference type="GO" id="GO:0004045">
    <property type="term" value="F:peptidyl-tRNA hydrolase activity"/>
    <property type="evidence" value="ECO:0007669"/>
    <property type="project" value="UniProtKB-UniRule"/>
</dbReference>
<evidence type="ECO:0000256" key="10">
    <source>
        <dbReference type="RuleBase" id="RU004320"/>
    </source>
</evidence>
<evidence type="ECO:0000313" key="11">
    <source>
        <dbReference type="EMBL" id="OCA91603.1"/>
    </source>
</evidence>
<dbReference type="FunFam" id="3.40.50.1470:FF:000001">
    <property type="entry name" value="Peptidyl-tRNA hydrolase"/>
    <property type="match status" value="1"/>
</dbReference>
<evidence type="ECO:0000256" key="2">
    <source>
        <dbReference type="ARBA" id="ARBA00022555"/>
    </source>
</evidence>
<evidence type="ECO:0000256" key="6">
    <source>
        <dbReference type="ARBA" id="ARBA00048707"/>
    </source>
</evidence>
<dbReference type="NCBIfam" id="TIGR00447">
    <property type="entry name" value="pth"/>
    <property type="match status" value="1"/>
</dbReference>
<dbReference type="EMBL" id="MAYT01000008">
    <property type="protein sequence ID" value="OCA91603.1"/>
    <property type="molecule type" value="Genomic_DNA"/>
</dbReference>